<dbReference type="OrthoDB" id="425534at2759"/>
<gene>
    <name evidence="2" type="ORF">EYC80_001647</name>
</gene>
<sequence length="129" mass="14319">MGPFEQNTSTPILFIGNSADNITHLGSAIHNSNFFPGSSVLIQNSYGHTSISCPSKCTAKHRLAYFQTDVLPSNGTICEPDFIPFGIGVQEMKTQNERDDELEWALEDLLKLPLAGNFMWILCASRKNR</sequence>
<protein>
    <recommendedName>
        <fullName evidence="1">Peptidase S33 tripeptidyl aminopeptidase-like C-terminal domain-containing protein</fullName>
    </recommendedName>
</protein>
<accession>A0A5N6K5I5</accession>
<proteinExistence type="predicted"/>
<reference evidence="2 3" key="1">
    <citation type="submission" date="2019-06" db="EMBL/GenBank/DDBJ databases">
        <title>Genome Sequence of the Brown Rot Fungal Pathogen Monilinia laxa.</title>
        <authorList>
            <person name="De Miccolis Angelini R.M."/>
            <person name="Landi L."/>
            <person name="Abate D."/>
            <person name="Pollastro S."/>
            <person name="Romanazzi G."/>
            <person name="Faretra F."/>
        </authorList>
    </citation>
    <scope>NUCLEOTIDE SEQUENCE [LARGE SCALE GENOMIC DNA]</scope>
    <source>
        <strain evidence="2 3">Mlax316</strain>
    </source>
</reference>
<dbReference type="Pfam" id="PF08386">
    <property type="entry name" value="Abhydrolase_4"/>
    <property type="match status" value="1"/>
</dbReference>
<evidence type="ECO:0000313" key="2">
    <source>
        <dbReference type="EMBL" id="KAB8297851.1"/>
    </source>
</evidence>
<organism evidence="2 3">
    <name type="scientific">Monilinia laxa</name>
    <name type="common">Brown rot fungus</name>
    <name type="synonym">Sclerotinia laxa</name>
    <dbReference type="NCBI Taxonomy" id="61186"/>
    <lineage>
        <taxon>Eukaryota</taxon>
        <taxon>Fungi</taxon>
        <taxon>Dikarya</taxon>
        <taxon>Ascomycota</taxon>
        <taxon>Pezizomycotina</taxon>
        <taxon>Leotiomycetes</taxon>
        <taxon>Helotiales</taxon>
        <taxon>Sclerotiniaceae</taxon>
        <taxon>Monilinia</taxon>
    </lineage>
</organism>
<dbReference type="AlphaFoldDB" id="A0A5N6K5I5"/>
<dbReference type="EMBL" id="VIGI01000007">
    <property type="protein sequence ID" value="KAB8297851.1"/>
    <property type="molecule type" value="Genomic_DNA"/>
</dbReference>
<keyword evidence="3" id="KW-1185">Reference proteome</keyword>
<dbReference type="InterPro" id="IPR013595">
    <property type="entry name" value="Pept_S33_TAP-like_C"/>
</dbReference>
<feature type="domain" description="Peptidase S33 tripeptidyl aminopeptidase-like C-terminal" evidence="1">
    <location>
        <begin position="6"/>
        <end position="78"/>
    </location>
</feature>
<comment type="caution">
    <text evidence="2">The sequence shown here is derived from an EMBL/GenBank/DDBJ whole genome shotgun (WGS) entry which is preliminary data.</text>
</comment>
<name>A0A5N6K5I5_MONLA</name>
<dbReference type="Proteomes" id="UP000326757">
    <property type="component" value="Unassembled WGS sequence"/>
</dbReference>
<evidence type="ECO:0000259" key="1">
    <source>
        <dbReference type="Pfam" id="PF08386"/>
    </source>
</evidence>
<evidence type="ECO:0000313" key="3">
    <source>
        <dbReference type="Proteomes" id="UP000326757"/>
    </source>
</evidence>